<name>A0A5D4SSS4_9BACI</name>
<evidence type="ECO:0000313" key="5">
    <source>
        <dbReference type="EMBL" id="TYS66373.1"/>
    </source>
</evidence>
<dbReference type="Pfam" id="PF10145">
    <property type="entry name" value="PhageMin_Tail"/>
    <property type="match status" value="1"/>
</dbReference>
<feature type="transmembrane region" description="Helical" evidence="2">
    <location>
        <begin position="484"/>
        <end position="500"/>
    </location>
</feature>
<evidence type="ECO:0000256" key="2">
    <source>
        <dbReference type="SAM" id="Phobius"/>
    </source>
</evidence>
<dbReference type="PANTHER" id="PTHR37813:SF1">
    <property type="entry name" value="FELS-2 PROPHAGE PROTEIN"/>
    <property type="match status" value="1"/>
</dbReference>
<reference evidence="5 6" key="1">
    <citation type="submission" date="2019-08" db="EMBL/GenBank/DDBJ databases">
        <title>Bacillus genomes from the desert of Cuatro Cienegas, Coahuila.</title>
        <authorList>
            <person name="Olmedo-Alvarez G."/>
        </authorList>
    </citation>
    <scope>NUCLEOTIDE SEQUENCE [LARGE SCALE GENOMIC DNA]</scope>
    <source>
        <strain evidence="5 6">CH37_1T</strain>
    </source>
</reference>
<dbReference type="InterPro" id="IPR023346">
    <property type="entry name" value="Lysozyme-like_dom_sf"/>
</dbReference>
<protein>
    <submittedName>
        <fullName evidence="5">Transglycosylase SLT domain-containing protein</fullName>
    </submittedName>
</protein>
<gene>
    <name evidence="5" type="ORF">FZD47_02480</name>
</gene>
<comment type="caution">
    <text evidence="5">The sequence shown here is derived from an EMBL/GenBank/DDBJ whole genome shotgun (WGS) entry which is preliminary data.</text>
</comment>
<feature type="domain" description="Phage tail tape measure protein" evidence="4">
    <location>
        <begin position="110"/>
        <end position="303"/>
    </location>
</feature>
<dbReference type="Gene3D" id="1.10.530.10">
    <property type="match status" value="1"/>
</dbReference>
<dbReference type="CDD" id="cd13402">
    <property type="entry name" value="LT_TF-like"/>
    <property type="match status" value="1"/>
</dbReference>
<keyword evidence="2" id="KW-0812">Transmembrane</keyword>
<dbReference type="EMBL" id="VTES01000001">
    <property type="protein sequence ID" value="TYS66373.1"/>
    <property type="molecule type" value="Genomic_DNA"/>
</dbReference>
<dbReference type="SUPFAM" id="SSF53955">
    <property type="entry name" value="Lysozyme-like"/>
    <property type="match status" value="1"/>
</dbReference>
<organism evidence="5 6">
    <name type="scientific">Bacillus infantis</name>
    <dbReference type="NCBI Taxonomy" id="324767"/>
    <lineage>
        <taxon>Bacteria</taxon>
        <taxon>Bacillati</taxon>
        <taxon>Bacillota</taxon>
        <taxon>Bacilli</taxon>
        <taxon>Bacillales</taxon>
        <taxon>Bacillaceae</taxon>
        <taxon>Bacillus</taxon>
    </lineage>
</organism>
<sequence length="1092" mass="116445">MSSAQVYEIAFRLGASVNSSMRSSFNNATSQLSNLETRSGLTNKSFKLLATGALAAATAIGGLTVGIGAAIKANDEFNSSMKQIQASTGTSLEAMKEIKETAKNLYNNTYGEDWNDLAESISTVKSVTGLAGKALETATANAITYRDVWGEEVSQSIKATDTMMRNFGITSDQAYNLMAQGAQKGLNKSDELIDSANEYAPYFAKLGFNANQMFDTFSAGLQNGAFNLDKVGDAVKEFGIRSKDGSKTSMEAYAMLGLSGEKMTQTFAKGGPAAQKAFNQVVEALKKVKNPADQNTAAVGLFGTQAEDLEMKVITSMGNVQSQFDMTRQTMEQVKNIKYDTLGMAFQGIARQIETGFLIPIGEKLLPIVTNLSKRLGYAIPTIQKIFSSAGDRVGSFVSIATNGFGVIRDFLMENGPAILSVASKIFGSISGIFVTVFKIVAPILSKIGQFAMDIFRQIGSFWAENGPQILQAVQNLFSGINKVIQFLAPVITFILETVWGNVKGVIQGAISVILGVIKVFAGIFTGDFSKMWEGAKQIFVGGIQFIWNAVNLLFIGKILTGIRSLASGAIGRVGGMWGSITKFFTEGTTSAWGTVTGLIPKMVNGFNLIKTKVVNIIQSMTQAISSRYAQIVQGATSLPGKIGAGIKAMGGLALKGITSLGNTMLSGIGKVVNGVIKGINWVSAKVGIDTKINEWAVPQYARGTSGHPGGLAILGDGGGPELYRTPNGQMGLSPGTDTLMNLPKGTQVIPARETSLLLSQMGIPAYKDGTLSNAFSKGKEWFTSGVSKVKDVALDVFSYISSPAKLLNKVLQKFGVDLPSIAGTFGDIAKGSFNMVKDKAKSFLTEKLKGFTAGSGAGGVAAPAQVQSWLMAAIQATGVPSSWLGPLQTMAMKESGGNPRAINLWDSNAKRGTPSKGLMQTIDSTFNAYKLPGMNDIWNPIHNAVVAIRYMQGRYGSIFNTPGMRNMAKGGGYKGYYKGGKVPNSQWAWVGEQGPELMRIPGGSKVFDHEKSKGMISGIADYANGNTGGGSQEETNVTFQFNPQINLSGSSVDEDSILETLRNVAYPEFMRMVKECIQEQQNAGRRLRFSE</sequence>
<dbReference type="InterPro" id="IPR008258">
    <property type="entry name" value="Transglycosylase_SLT_dom_1"/>
</dbReference>
<dbReference type="Proteomes" id="UP000323732">
    <property type="component" value="Unassembled WGS sequence"/>
</dbReference>
<dbReference type="InterPro" id="IPR010090">
    <property type="entry name" value="Phage_tape_meas"/>
</dbReference>
<evidence type="ECO:0000256" key="1">
    <source>
        <dbReference type="ARBA" id="ARBA00022612"/>
    </source>
</evidence>
<dbReference type="RefSeq" id="WP_148949075.1">
    <property type="nucleotide sequence ID" value="NZ_VTES01000001.1"/>
</dbReference>
<accession>A0A5D4SSS4</accession>
<feature type="transmembrane region" description="Helical" evidence="2">
    <location>
        <begin position="48"/>
        <end position="71"/>
    </location>
</feature>
<evidence type="ECO:0000259" key="4">
    <source>
        <dbReference type="Pfam" id="PF10145"/>
    </source>
</evidence>
<dbReference type="AlphaFoldDB" id="A0A5D4SSS4"/>
<keyword evidence="2" id="KW-1133">Transmembrane helix</keyword>
<dbReference type="Pfam" id="PF01464">
    <property type="entry name" value="SLT"/>
    <property type="match status" value="1"/>
</dbReference>
<evidence type="ECO:0000259" key="3">
    <source>
        <dbReference type="Pfam" id="PF01464"/>
    </source>
</evidence>
<feature type="transmembrane region" description="Helical" evidence="2">
    <location>
        <begin position="506"/>
        <end position="527"/>
    </location>
</feature>
<feature type="domain" description="Transglycosylase SLT" evidence="3">
    <location>
        <begin position="882"/>
        <end position="959"/>
    </location>
</feature>
<feature type="transmembrane region" description="Helical" evidence="2">
    <location>
        <begin position="539"/>
        <end position="560"/>
    </location>
</feature>
<proteinExistence type="predicted"/>
<dbReference type="PANTHER" id="PTHR37813">
    <property type="entry name" value="FELS-2 PROPHAGE PROTEIN"/>
    <property type="match status" value="1"/>
</dbReference>
<keyword evidence="1" id="KW-1188">Viral release from host cell</keyword>
<evidence type="ECO:0000313" key="6">
    <source>
        <dbReference type="Proteomes" id="UP000323732"/>
    </source>
</evidence>
<keyword evidence="2" id="KW-0472">Membrane</keyword>
<feature type="transmembrane region" description="Helical" evidence="2">
    <location>
        <begin position="426"/>
        <end position="445"/>
    </location>
</feature>